<dbReference type="Pfam" id="PF02518">
    <property type="entry name" value="HATPase_c"/>
    <property type="match status" value="1"/>
</dbReference>
<feature type="transmembrane region" description="Helical" evidence="8">
    <location>
        <begin position="121"/>
        <end position="152"/>
    </location>
</feature>
<evidence type="ECO:0000313" key="11">
    <source>
        <dbReference type="Proteomes" id="UP000218439"/>
    </source>
</evidence>
<dbReference type="Gene3D" id="1.10.287.130">
    <property type="match status" value="1"/>
</dbReference>
<dbReference type="Gene3D" id="3.30.565.10">
    <property type="entry name" value="Histidine kinase-like ATPase, C-terminal domain"/>
    <property type="match status" value="1"/>
</dbReference>
<sequence>MGLWRTALGLSRSAEAAPGPFQRLWRGFLTARVMLALALLFLLGTERLITNQINNQINSATLWLCGGYLLLTALTRWLLGACQPRRAPALHWLFTLAVDVVFCGLLLYWHGGNDVSLLPLLGLPVLMAAALGNFVVLISTVLGVFVVLAWPLLWPGEAATSPQLILQALLSGLGFFMLGLLVYQMASRLLGEEQEGRKSREAALRQSQVNALVISNLEDGVLVIDQAMVVHSSNPAALDILGLPPDSRMPLDLNQQPVWRPLVAMAKVTMRRQAPQVADLSLLPPGASPVGIHARSWITQSLPPRRGAHATPSAHCVMFLRDLRKVEAQVRTEKLASMGRMSAAVAHEIRNPLSAIIQANTLLAEDLQDPGAQRLTEMIRQNAERLRRIAEDILDVARVQRQASAADHAEVLALDEWVRECVYDWQRHDPQRRQLQLQLAAGAAHVAFGRDHLRRILVNLLDNALRYMGPHADSLQVFTQLGANGQAMLTVWSDGAPLEKSVQQHLFEPFFSSESRSSGLGLFLCQELCERHGASIGYQRIERPTAERGEVAGNAFVVLFKRPLKARSGSAPALNELVV</sequence>
<dbReference type="GO" id="GO:0000155">
    <property type="term" value="F:phosphorelay sensor kinase activity"/>
    <property type="evidence" value="ECO:0007669"/>
    <property type="project" value="InterPro"/>
</dbReference>
<feature type="transmembrane region" description="Helical" evidence="8">
    <location>
        <begin position="26"/>
        <end position="45"/>
    </location>
</feature>
<dbReference type="InterPro" id="IPR036097">
    <property type="entry name" value="HisK_dim/P_sf"/>
</dbReference>
<dbReference type="GO" id="GO:0007234">
    <property type="term" value="P:osmosensory signaling via phosphorelay pathway"/>
    <property type="evidence" value="ECO:0007669"/>
    <property type="project" value="TreeGrafter"/>
</dbReference>
<evidence type="ECO:0000256" key="2">
    <source>
        <dbReference type="ARBA" id="ARBA00012438"/>
    </source>
</evidence>
<name>A0A2A2B0M8_9BURK</name>
<proteinExistence type="predicted"/>
<evidence type="ECO:0000256" key="6">
    <source>
        <dbReference type="ARBA" id="ARBA00022840"/>
    </source>
</evidence>
<dbReference type="Pfam" id="PF00512">
    <property type="entry name" value="HisKA"/>
    <property type="match status" value="1"/>
</dbReference>
<dbReference type="SUPFAM" id="SSF47384">
    <property type="entry name" value="Homodimeric domain of signal transducing histidine kinase"/>
    <property type="match status" value="1"/>
</dbReference>
<dbReference type="InterPro" id="IPR036890">
    <property type="entry name" value="HATPase_C_sf"/>
</dbReference>
<feature type="transmembrane region" description="Helical" evidence="8">
    <location>
        <begin position="164"/>
        <end position="183"/>
    </location>
</feature>
<evidence type="ECO:0000256" key="5">
    <source>
        <dbReference type="ARBA" id="ARBA00022777"/>
    </source>
</evidence>
<feature type="domain" description="Histidine kinase" evidence="9">
    <location>
        <begin position="344"/>
        <end position="564"/>
    </location>
</feature>
<dbReference type="GO" id="GO:0030295">
    <property type="term" value="F:protein kinase activator activity"/>
    <property type="evidence" value="ECO:0007669"/>
    <property type="project" value="TreeGrafter"/>
</dbReference>
<evidence type="ECO:0000259" key="9">
    <source>
        <dbReference type="PROSITE" id="PS50109"/>
    </source>
</evidence>
<evidence type="ECO:0000256" key="1">
    <source>
        <dbReference type="ARBA" id="ARBA00000085"/>
    </source>
</evidence>
<keyword evidence="6" id="KW-0067">ATP-binding</keyword>
<evidence type="ECO:0000256" key="4">
    <source>
        <dbReference type="ARBA" id="ARBA00022741"/>
    </source>
</evidence>
<evidence type="ECO:0000256" key="8">
    <source>
        <dbReference type="SAM" id="Phobius"/>
    </source>
</evidence>
<dbReference type="Proteomes" id="UP000218439">
    <property type="component" value="Unassembled WGS sequence"/>
</dbReference>
<protein>
    <recommendedName>
        <fullName evidence="2">histidine kinase</fullName>
        <ecNumber evidence="2">2.7.13.3</ecNumber>
    </recommendedName>
</protein>
<dbReference type="GO" id="GO:0000156">
    <property type="term" value="F:phosphorelay response regulator activity"/>
    <property type="evidence" value="ECO:0007669"/>
    <property type="project" value="TreeGrafter"/>
</dbReference>
<comment type="catalytic activity">
    <reaction evidence="1">
        <text>ATP + protein L-histidine = ADP + protein N-phospho-L-histidine.</text>
        <dbReference type="EC" id="2.7.13.3"/>
    </reaction>
</comment>
<dbReference type="PANTHER" id="PTHR42878:SF7">
    <property type="entry name" value="SENSOR HISTIDINE KINASE GLRK"/>
    <property type="match status" value="1"/>
</dbReference>
<dbReference type="SUPFAM" id="SSF55785">
    <property type="entry name" value="PYP-like sensor domain (PAS domain)"/>
    <property type="match status" value="1"/>
</dbReference>
<reference evidence="10 11" key="1">
    <citation type="submission" date="2017-08" db="EMBL/GenBank/DDBJ databases">
        <title>WGS of Clinical strains of the CDC Group NO-1 linked to zoonotic infections in humans.</title>
        <authorList>
            <person name="Bernier A.-M."/>
            <person name="Bernard K."/>
        </authorList>
    </citation>
    <scope>NUCLEOTIDE SEQUENCE [LARGE SCALE GENOMIC DNA]</scope>
    <source>
        <strain evidence="10 11">NML120219</strain>
    </source>
</reference>
<feature type="transmembrane region" description="Helical" evidence="8">
    <location>
        <begin position="90"/>
        <end position="109"/>
    </location>
</feature>
<feature type="transmembrane region" description="Helical" evidence="8">
    <location>
        <begin position="57"/>
        <end position="78"/>
    </location>
</feature>
<dbReference type="SUPFAM" id="SSF55874">
    <property type="entry name" value="ATPase domain of HSP90 chaperone/DNA topoisomerase II/histidine kinase"/>
    <property type="match status" value="1"/>
</dbReference>
<organism evidence="10 11">
    <name type="scientific">Vandammella animalimorsus</name>
    <dbReference type="NCBI Taxonomy" id="2029117"/>
    <lineage>
        <taxon>Bacteria</taxon>
        <taxon>Pseudomonadati</taxon>
        <taxon>Pseudomonadota</taxon>
        <taxon>Betaproteobacteria</taxon>
        <taxon>Burkholderiales</taxon>
        <taxon>Comamonadaceae</taxon>
        <taxon>Vandammella</taxon>
    </lineage>
</organism>
<keyword evidence="7" id="KW-0902">Two-component regulatory system</keyword>
<dbReference type="EC" id="2.7.13.3" evidence="2"/>
<dbReference type="RefSeq" id="WP_095551366.1">
    <property type="nucleotide sequence ID" value="NZ_NSJE01000004.1"/>
</dbReference>
<keyword evidence="8" id="KW-0812">Transmembrane</keyword>
<dbReference type="PROSITE" id="PS50109">
    <property type="entry name" value="HIS_KIN"/>
    <property type="match status" value="1"/>
</dbReference>
<keyword evidence="8" id="KW-1133">Transmembrane helix</keyword>
<dbReference type="EMBL" id="NSJE01000004">
    <property type="protein sequence ID" value="PAT43617.1"/>
    <property type="molecule type" value="Genomic_DNA"/>
</dbReference>
<dbReference type="InterPro" id="IPR035965">
    <property type="entry name" value="PAS-like_dom_sf"/>
</dbReference>
<evidence type="ECO:0000313" key="10">
    <source>
        <dbReference type="EMBL" id="PAT43617.1"/>
    </source>
</evidence>
<dbReference type="SMART" id="SM00388">
    <property type="entry name" value="HisKA"/>
    <property type="match status" value="1"/>
</dbReference>
<accession>A0A2A2B0M8</accession>
<keyword evidence="4" id="KW-0547">Nucleotide-binding</keyword>
<dbReference type="GO" id="GO:0005524">
    <property type="term" value="F:ATP binding"/>
    <property type="evidence" value="ECO:0007669"/>
    <property type="project" value="UniProtKB-KW"/>
</dbReference>
<dbReference type="InterPro" id="IPR003661">
    <property type="entry name" value="HisK_dim/P_dom"/>
</dbReference>
<keyword evidence="5 10" id="KW-0418">Kinase</keyword>
<gene>
    <name evidence="10" type="ORF">CK621_03890</name>
</gene>
<comment type="caution">
    <text evidence="10">The sequence shown here is derived from an EMBL/GenBank/DDBJ whole genome shotgun (WGS) entry which is preliminary data.</text>
</comment>
<evidence type="ECO:0000256" key="3">
    <source>
        <dbReference type="ARBA" id="ARBA00022679"/>
    </source>
</evidence>
<dbReference type="CDD" id="cd00082">
    <property type="entry name" value="HisKA"/>
    <property type="match status" value="1"/>
</dbReference>
<dbReference type="AlphaFoldDB" id="A0A2A2B0M8"/>
<evidence type="ECO:0000256" key="7">
    <source>
        <dbReference type="ARBA" id="ARBA00023012"/>
    </source>
</evidence>
<dbReference type="PANTHER" id="PTHR42878">
    <property type="entry name" value="TWO-COMPONENT HISTIDINE KINASE"/>
    <property type="match status" value="1"/>
</dbReference>
<dbReference type="SMART" id="SM00387">
    <property type="entry name" value="HATPase_c"/>
    <property type="match status" value="1"/>
</dbReference>
<keyword evidence="3" id="KW-0808">Transferase</keyword>
<dbReference type="InterPro" id="IPR003594">
    <property type="entry name" value="HATPase_dom"/>
</dbReference>
<keyword evidence="8" id="KW-0472">Membrane</keyword>
<dbReference type="InterPro" id="IPR005467">
    <property type="entry name" value="His_kinase_dom"/>
</dbReference>
<dbReference type="InterPro" id="IPR050351">
    <property type="entry name" value="BphY/WalK/GraS-like"/>
</dbReference>